<feature type="domain" description="PKS/mFAS DH" evidence="11">
    <location>
        <begin position="968"/>
        <end position="1274"/>
    </location>
</feature>
<dbReference type="SUPFAM" id="SSF51735">
    <property type="entry name" value="NAD(P)-binding Rossmann-fold domains"/>
    <property type="match status" value="2"/>
</dbReference>
<dbReference type="GO" id="GO:0004312">
    <property type="term" value="F:fatty acid synthase activity"/>
    <property type="evidence" value="ECO:0007669"/>
    <property type="project" value="TreeGrafter"/>
</dbReference>
<dbReference type="InterPro" id="IPR049552">
    <property type="entry name" value="PKS_DH_N"/>
</dbReference>
<dbReference type="GO" id="GO:0006633">
    <property type="term" value="P:fatty acid biosynthetic process"/>
    <property type="evidence" value="ECO:0007669"/>
    <property type="project" value="TreeGrafter"/>
</dbReference>
<dbReference type="Pfam" id="PF14765">
    <property type="entry name" value="PS-DH"/>
    <property type="match status" value="1"/>
</dbReference>
<dbReference type="SUPFAM" id="SSF53901">
    <property type="entry name" value="Thiolase-like"/>
    <property type="match status" value="1"/>
</dbReference>
<feature type="region of interest" description="C-terminal hotdog fold" evidence="8">
    <location>
        <begin position="1117"/>
        <end position="1274"/>
    </location>
</feature>
<dbReference type="SMART" id="SM00829">
    <property type="entry name" value="PKS_ER"/>
    <property type="match status" value="1"/>
</dbReference>
<dbReference type="InterPro" id="IPR016039">
    <property type="entry name" value="Thiolase-like"/>
</dbReference>
<dbReference type="CDD" id="cd05195">
    <property type="entry name" value="enoyl_red"/>
    <property type="match status" value="1"/>
</dbReference>
<evidence type="ECO:0000259" key="10">
    <source>
        <dbReference type="PROSITE" id="PS52004"/>
    </source>
</evidence>
<organism evidence="12 13">
    <name type="scientific">Xylaria bambusicola</name>
    <dbReference type="NCBI Taxonomy" id="326684"/>
    <lineage>
        <taxon>Eukaryota</taxon>
        <taxon>Fungi</taxon>
        <taxon>Dikarya</taxon>
        <taxon>Ascomycota</taxon>
        <taxon>Pezizomycotina</taxon>
        <taxon>Sordariomycetes</taxon>
        <taxon>Xylariomycetidae</taxon>
        <taxon>Xylariales</taxon>
        <taxon>Xylariaceae</taxon>
        <taxon>Xylaria</taxon>
    </lineage>
</organism>
<dbReference type="InterPro" id="IPR056501">
    <property type="entry name" value="NAD-bd_HRPKS_sdrA"/>
</dbReference>
<dbReference type="Gene3D" id="3.40.50.720">
    <property type="entry name" value="NAD(P)-binding Rossmann-like Domain"/>
    <property type="match status" value="2"/>
</dbReference>
<reference evidence="12 13" key="1">
    <citation type="submission" date="2023-10" db="EMBL/GenBank/DDBJ databases">
        <title>Draft genome sequence of Xylaria bambusicola isolate GMP-LS, the root and basal stem rot pathogen of sugarcane in Indonesia.</title>
        <authorList>
            <person name="Selvaraj P."/>
            <person name="Muralishankar V."/>
            <person name="Muruganantham S."/>
            <person name="Sp S."/>
            <person name="Haryani S."/>
            <person name="Lau K.J.X."/>
            <person name="Naqvi N.I."/>
        </authorList>
    </citation>
    <scope>NUCLEOTIDE SEQUENCE [LARGE SCALE GENOMIC DNA]</scope>
    <source>
        <strain evidence="12">GMP-LS</strain>
    </source>
</reference>
<dbReference type="Gene3D" id="1.10.1200.10">
    <property type="entry name" value="ACP-like"/>
    <property type="match status" value="1"/>
</dbReference>
<keyword evidence="1" id="KW-0596">Phosphopantetheine</keyword>
<keyword evidence="4" id="KW-0521">NADP</keyword>
<evidence type="ECO:0000256" key="7">
    <source>
        <dbReference type="ARBA" id="ARBA00023315"/>
    </source>
</evidence>
<dbReference type="InterPro" id="IPR001227">
    <property type="entry name" value="Ac_transferase_dom_sf"/>
</dbReference>
<evidence type="ECO:0000256" key="4">
    <source>
        <dbReference type="ARBA" id="ARBA00022857"/>
    </source>
</evidence>
<dbReference type="Gene3D" id="3.40.50.150">
    <property type="entry name" value="Vaccinia Virus protein VP39"/>
    <property type="match status" value="1"/>
</dbReference>
<dbReference type="InterPro" id="IPR036291">
    <property type="entry name" value="NAD(P)-bd_dom_sf"/>
</dbReference>
<keyword evidence="13" id="KW-1185">Reference proteome</keyword>
<dbReference type="Pfam" id="PF16197">
    <property type="entry name" value="KAsynt_C_assoc"/>
    <property type="match status" value="1"/>
</dbReference>
<dbReference type="Pfam" id="PF00109">
    <property type="entry name" value="ketoacyl-synt"/>
    <property type="match status" value="1"/>
</dbReference>
<dbReference type="SMART" id="SM00825">
    <property type="entry name" value="PKS_KS"/>
    <property type="match status" value="1"/>
</dbReference>
<evidence type="ECO:0000259" key="9">
    <source>
        <dbReference type="PROSITE" id="PS50075"/>
    </source>
</evidence>
<dbReference type="SMART" id="SM00822">
    <property type="entry name" value="PKS_KR"/>
    <property type="match status" value="1"/>
</dbReference>
<evidence type="ECO:0000256" key="3">
    <source>
        <dbReference type="ARBA" id="ARBA00022679"/>
    </source>
</evidence>
<dbReference type="GO" id="GO:1901336">
    <property type="term" value="P:lactone biosynthetic process"/>
    <property type="evidence" value="ECO:0007669"/>
    <property type="project" value="UniProtKB-ARBA"/>
</dbReference>
<dbReference type="FunFam" id="3.40.50.720:FF:000209">
    <property type="entry name" value="Polyketide synthase Pks12"/>
    <property type="match status" value="1"/>
</dbReference>
<evidence type="ECO:0000259" key="11">
    <source>
        <dbReference type="PROSITE" id="PS52019"/>
    </source>
</evidence>
<dbReference type="Gene3D" id="3.90.180.10">
    <property type="entry name" value="Medium-chain alcohol dehydrogenases, catalytic domain"/>
    <property type="match status" value="1"/>
</dbReference>
<dbReference type="InterPro" id="IPR013154">
    <property type="entry name" value="ADH-like_N"/>
</dbReference>
<keyword evidence="7" id="KW-0012">Acyltransferase</keyword>
<dbReference type="Gene3D" id="3.40.47.10">
    <property type="match status" value="1"/>
</dbReference>
<dbReference type="InterPro" id="IPR057326">
    <property type="entry name" value="KR_dom"/>
</dbReference>
<feature type="active site" description="Proton acceptor; for dehydratase activity" evidence="8">
    <location>
        <position position="1000"/>
    </location>
</feature>
<dbReference type="SMART" id="SM00823">
    <property type="entry name" value="PKS_PP"/>
    <property type="match status" value="1"/>
</dbReference>
<dbReference type="PROSITE" id="PS52004">
    <property type="entry name" value="KS3_2"/>
    <property type="match status" value="1"/>
</dbReference>
<dbReference type="InterPro" id="IPR050091">
    <property type="entry name" value="PKS_NRPS_Biosynth_Enz"/>
</dbReference>
<dbReference type="PROSITE" id="PS00012">
    <property type="entry name" value="PHOSPHOPANTETHEINE"/>
    <property type="match status" value="1"/>
</dbReference>
<dbReference type="GO" id="GO:0031177">
    <property type="term" value="F:phosphopantetheine binding"/>
    <property type="evidence" value="ECO:0007669"/>
    <property type="project" value="InterPro"/>
</dbReference>
<dbReference type="InterPro" id="IPR006162">
    <property type="entry name" value="Ppantetheine_attach_site"/>
</dbReference>
<dbReference type="SUPFAM" id="SSF52151">
    <property type="entry name" value="FabD/lysophospholipase-like"/>
    <property type="match status" value="1"/>
</dbReference>
<dbReference type="InterPro" id="IPR009081">
    <property type="entry name" value="PP-bd_ACP"/>
</dbReference>
<sequence>MIRTRMSPMQDIQDPIAVVGLSCRLPGNCSSIEDFWNFLVEGQIAGTDPPSSRFNINGHYDGSLRPWTMRSPGGMFIDCDPSDIDAGFFGLSQVDAVSMDPQQRLLLEVVYEGLENAGLSLETIKSKSFGCFVGSYASDYSDIQTRDPEDKTPSFTVGNGRAMLSNRISHFLDIRGPSITVDTACSGSLISLDLACRYLATGDADGAIVAGCNLYMSPEHNMDQHSTSAMSSAASLTGRCWTFDARADGYIKAEAINALSLKRLDDAVRDGDPVRAVIRGTPTNSDGRTPGIASPSAAAQEVAIRRAYQRAGISELDHTTYLECHGTGTLAGDPIECDAASRVFSASRSRQNPLRIGSVKSNIGHSEPPAGISGMLKTILAIERGLIPGNPTYGTPNPRINFNALNLLPSSEAVTWPQGLTRRASVNSFGYGGSNAHAIVEHPSILLPTYSPTYISSYSRNNGSIFDDETHSDKSYIYVFSANDEYSVKQYVKAMIRHTLNPGVHIDPTDLAYTLGQRRTHHFHRAYVISNTSSFREADVVVGKSQSTPRIGYIFTGQGAQWPLMGRNLINQYPAAKETVLKLDRALQSLSDPPSWSLMTELIEPRSAEHLRQPEFSQPLVTGLQLAILSVLKSWGLEPSAVIGHSSGEIASAAAAGLITPENAIKVAYLRGKSAVDNMESTQMISENSGELSGNSTSTKRAEEITSKNEFGMLAVGLGRSEIQPYLKSLPNLSIACDNSPKSTTISGNVHDLAMLQGIVESNGNFARILQVDLAYHSKYMGSIATIYRVLLEKHCLDINSDEAHCTYIEISTSCAKFFSTVTGKLMTEVCDIDYWVNNMTSPVLFNQGVAALLESDAVDHLIEIGPSGALAGPIKQIKESLGPSALLVDYSPTLKRAQDACRSLFELAGRLFVLGTEIDWLEVNGINLASIPRLITDLPNYQWNHSTKFWHESLASKDWRFRQFMVHDLLGSKILGTSWLLPSWKRILRLKDVPWIRDHTIGTEIIFPASGYISMAIEAIFQATVSSATDTEVLFVHAREGSYRLRDVRFLRALVIDEGKDHHIYTSLSPASSQVAPWSEFKIFSLRDGIWTEHCNGLIRLYPEGTNYDSMLQPSGNFTSASLWYKAMQSVGFNFGSSFRNLAAIESTMGHRASRAKITNPFIPLNVEKSNYAIHPAVFDSFFQAGIPSLYLGDRTQIKESLVPHVIENIRIGPTSKLQRSMIANTESVFTTGRHDKVTNYYSNIQVFDEESGQFVTEVQGLHYTVLPTLEPKNKSNRVMMSIWKPDVSFLNNHSGGVLSFATEETTALSTVLRLPQRAALIVSLLKHKVGAPSILELDMTTYTDHVHEISQEHAEMCAQIYNRYVFLTVCTGQLSNAQSRLQDAGNTEFHLYNTENQPDEPLHSETIFNLVILRLVTSEGQDLSRLIMQSRANLSHSGLLLVLWPNLVTNHAGHDDGKASTPDFASMEFDILWYFQDRSSASETNCSVYLLSVQSLKKDLNSGDFAIVNVTDVIPLLLLDDPHEPILSAITSDTWHYLWNLVSGGFKILWLTVGSQFRVTSPSHGLVQGYTRTLRGEDTALVLKTLDVSALTDLNAAKAASSVMGRLCTEEQSMAAADHEFCERDGILHVNRILPDEKLSQALGSGSNVAASQRVWLRNHPRTVRMGCERIGALESLFFYEVEEQDSTLGETEVVVDIRAAGLNYKARLVPENENLLGLEAAGIILQCGPKVTTCRVGDRVLVYGRGSFANRTRTAMENVAPIPDFVTFQQAATMPIVFFTAVYSLIELAQIQKGQSVLIHSATGGVGLACVQLCQHLGVEVYATVGNDQKRRFLEEIGIPPTQIFSSRTLEFASNIRTLTNGKGVDCVVNSLTGELLEESWRLLSDHGTFIEIGKKDIIAKKSIPMEPFDRNCTYRGVDISRPSIVENLALVSRVLGRIRNLLTAGHIKPISPVTTFSFTQIPEAMRYMRSREHIGKIVISDEADVQISVRPIPLRLEFDPNAAYLIVGGLKGLCGSLAIHMAQCRARFLTIMSRSGIDDAHSQSVLRQLRALDVTVDVFKGDVCDSEDVLALFQSQTRQVKGVVQGAMVLRDKTLESMSVKDYQEATRQPLSFFTMLSSISGVVGTAGQANYAAGNTFQDAFATYRHSLGLPAHTIDLGIIEDVGYMSEHQSVAGRVQTRSKLSGIGERELHEIFKLSILQQVSNDQRGINESSRAQMITGLPYPLPTTSPILADMRFQSISAANSHSQQPIEQGCNDDLGIFQSMLTASAPVPQLLSQAFKIINQQVVRILGLTSDVEESKALNSYGLDSLAAVDLRNWLNTQLGTTITTVDILNAINLRDLRRKAVDQVLEKRGVEKSLISS</sequence>
<dbReference type="InterPro" id="IPR013968">
    <property type="entry name" value="PKS_KR"/>
</dbReference>
<dbReference type="SUPFAM" id="SSF55048">
    <property type="entry name" value="Probable ACP-binding domain of malonyl-CoA ACP transacylase"/>
    <property type="match status" value="1"/>
</dbReference>
<dbReference type="Pfam" id="PF00698">
    <property type="entry name" value="Acyl_transf_1"/>
    <property type="match status" value="2"/>
</dbReference>
<evidence type="ECO:0000313" key="12">
    <source>
        <dbReference type="EMBL" id="KAK5631716.1"/>
    </source>
</evidence>
<feature type="domain" description="Ketosynthase family 3 (KS3)" evidence="10">
    <location>
        <begin position="13"/>
        <end position="442"/>
    </location>
</feature>
<dbReference type="SMART" id="SM00826">
    <property type="entry name" value="PKS_DH"/>
    <property type="match status" value="1"/>
</dbReference>
<dbReference type="Pfam" id="PF21089">
    <property type="entry name" value="PKS_DH_N"/>
    <property type="match status" value="1"/>
</dbReference>
<dbReference type="InterPro" id="IPR049900">
    <property type="entry name" value="PKS_mFAS_DH"/>
</dbReference>
<dbReference type="InterPro" id="IPR014030">
    <property type="entry name" value="Ketoacyl_synth_N"/>
</dbReference>
<evidence type="ECO:0008006" key="14">
    <source>
        <dbReference type="Google" id="ProtNLM"/>
    </source>
</evidence>
<evidence type="ECO:0000256" key="2">
    <source>
        <dbReference type="ARBA" id="ARBA00022553"/>
    </source>
</evidence>
<dbReference type="Gene3D" id="3.40.366.10">
    <property type="entry name" value="Malonyl-Coenzyme A Acyl Carrier Protein, domain 2"/>
    <property type="match status" value="1"/>
</dbReference>
<dbReference type="Gene3D" id="3.30.70.3290">
    <property type="match status" value="1"/>
</dbReference>
<keyword evidence="2" id="KW-0597">Phosphoprotein</keyword>
<dbReference type="GO" id="GO:0016491">
    <property type="term" value="F:oxidoreductase activity"/>
    <property type="evidence" value="ECO:0007669"/>
    <property type="project" value="UniProtKB-KW"/>
</dbReference>
<dbReference type="InterPro" id="IPR020841">
    <property type="entry name" value="PKS_Beta-ketoAc_synthase_dom"/>
</dbReference>
<dbReference type="PROSITE" id="PS50075">
    <property type="entry name" value="CARRIER"/>
    <property type="match status" value="1"/>
</dbReference>
<dbReference type="PANTHER" id="PTHR43775:SF18">
    <property type="entry name" value="ENZYME, PUTATIVE (JCVI)-RELATED"/>
    <property type="match status" value="1"/>
</dbReference>
<dbReference type="EMBL" id="JAWHQM010000021">
    <property type="protein sequence ID" value="KAK5631716.1"/>
    <property type="molecule type" value="Genomic_DNA"/>
</dbReference>
<dbReference type="InterPro" id="IPR049551">
    <property type="entry name" value="PKS_DH_C"/>
</dbReference>
<dbReference type="InterPro" id="IPR014043">
    <property type="entry name" value="Acyl_transferase_dom"/>
</dbReference>
<dbReference type="Pfam" id="PF13602">
    <property type="entry name" value="ADH_zinc_N_2"/>
    <property type="match status" value="1"/>
</dbReference>
<dbReference type="InterPro" id="IPR020843">
    <property type="entry name" value="ER"/>
</dbReference>
<feature type="region of interest" description="N-terminal hotdog fold" evidence="8">
    <location>
        <begin position="968"/>
        <end position="1107"/>
    </location>
</feature>
<name>A0AAN7ZAE8_9PEZI</name>
<dbReference type="CDD" id="cd00833">
    <property type="entry name" value="PKS"/>
    <property type="match status" value="1"/>
</dbReference>
<comment type="caution">
    <text evidence="12">The sequence shown here is derived from an EMBL/GenBank/DDBJ whole genome shotgun (WGS) entry which is preliminary data.</text>
</comment>
<dbReference type="SUPFAM" id="SSF50129">
    <property type="entry name" value="GroES-like"/>
    <property type="match status" value="1"/>
</dbReference>
<dbReference type="Gene3D" id="3.10.129.110">
    <property type="entry name" value="Polyketide synthase dehydratase"/>
    <property type="match status" value="1"/>
</dbReference>
<accession>A0AAN7ZAE8</accession>
<dbReference type="SUPFAM" id="SSF47336">
    <property type="entry name" value="ACP-like"/>
    <property type="match status" value="1"/>
</dbReference>
<dbReference type="InterPro" id="IPR032821">
    <property type="entry name" value="PKS_assoc"/>
</dbReference>
<feature type="active site" description="Proton donor; for dehydratase activity" evidence="8">
    <location>
        <position position="1181"/>
    </location>
</feature>
<gene>
    <name evidence="12" type="ORF">RRF57_007430</name>
</gene>
<proteinExistence type="predicted"/>
<feature type="domain" description="Carrier" evidence="9">
    <location>
        <begin position="2279"/>
        <end position="2355"/>
    </location>
</feature>
<evidence type="ECO:0000256" key="1">
    <source>
        <dbReference type="ARBA" id="ARBA00022450"/>
    </source>
</evidence>
<keyword evidence="5" id="KW-0560">Oxidoreductase</keyword>
<dbReference type="InterPro" id="IPR020806">
    <property type="entry name" value="PKS_PP-bd"/>
</dbReference>
<evidence type="ECO:0000256" key="6">
    <source>
        <dbReference type="ARBA" id="ARBA00023268"/>
    </source>
</evidence>
<dbReference type="InterPro" id="IPR029063">
    <property type="entry name" value="SAM-dependent_MTases_sf"/>
</dbReference>
<dbReference type="InterPro" id="IPR016035">
    <property type="entry name" value="Acyl_Trfase/lysoPLipase"/>
</dbReference>
<dbReference type="Pfam" id="PF08659">
    <property type="entry name" value="KR"/>
    <property type="match status" value="1"/>
</dbReference>
<dbReference type="Pfam" id="PF00550">
    <property type="entry name" value="PP-binding"/>
    <property type="match status" value="1"/>
</dbReference>
<protein>
    <recommendedName>
        <fullName evidence="14">Carrier domain-containing protein</fullName>
    </recommendedName>
</protein>
<evidence type="ECO:0000256" key="5">
    <source>
        <dbReference type="ARBA" id="ARBA00023002"/>
    </source>
</evidence>
<evidence type="ECO:0000256" key="8">
    <source>
        <dbReference type="PROSITE-ProRule" id="PRU01363"/>
    </source>
</evidence>
<evidence type="ECO:0000313" key="13">
    <source>
        <dbReference type="Proteomes" id="UP001305414"/>
    </source>
</evidence>
<dbReference type="InterPro" id="IPR016036">
    <property type="entry name" value="Malonyl_transacylase_ACP-bd"/>
</dbReference>
<dbReference type="InterPro" id="IPR042104">
    <property type="entry name" value="PKS_dehydratase_sf"/>
</dbReference>
<dbReference type="PANTHER" id="PTHR43775">
    <property type="entry name" value="FATTY ACID SYNTHASE"/>
    <property type="match status" value="1"/>
</dbReference>
<dbReference type="Pfam" id="PF02801">
    <property type="entry name" value="Ketoacyl-synt_C"/>
    <property type="match status" value="1"/>
</dbReference>
<dbReference type="PROSITE" id="PS52019">
    <property type="entry name" value="PKS_MFAS_DH"/>
    <property type="match status" value="1"/>
</dbReference>
<keyword evidence="6" id="KW-0511">Multifunctional enzyme</keyword>
<dbReference type="Proteomes" id="UP001305414">
    <property type="component" value="Unassembled WGS sequence"/>
</dbReference>
<dbReference type="SMART" id="SM00827">
    <property type="entry name" value="PKS_AT"/>
    <property type="match status" value="1"/>
</dbReference>
<dbReference type="InterPro" id="IPR014031">
    <property type="entry name" value="Ketoacyl_synth_C"/>
</dbReference>
<keyword evidence="3" id="KW-0808">Transferase</keyword>
<dbReference type="InterPro" id="IPR036736">
    <property type="entry name" value="ACP-like_sf"/>
</dbReference>
<dbReference type="Pfam" id="PF08240">
    <property type="entry name" value="ADH_N"/>
    <property type="match status" value="1"/>
</dbReference>
<dbReference type="InterPro" id="IPR020807">
    <property type="entry name" value="PKS_DH"/>
</dbReference>
<dbReference type="InterPro" id="IPR011032">
    <property type="entry name" value="GroES-like_sf"/>
</dbReference>
<dbReference type="Pfam" id="PF23114">
    <property type="entry name" value="NAD-bd_HRPKS_sdrA"/>
    <property type="match status" value="1"/>
</dbReference>
<dbReference type="GO" id="GO:0030639">
    <property type="term" value="P:polyketide biosynthetic process"/>
    <property type="evidence" value="ECO:0007669"/>
    <property type="project" value="UniProtKB-ARBA"/>
</dbReference>